<dbReference type="AlphaFoldDB" id="A0A7X6DNU0"/>
<dbReference type="PIRSF" id="PIRSF003180">
    <property type="entry name" value="DiGMPpdiest_YuxH"/>
    <property type="match status" value="1"/>
</dbReference>
<reference evidence="3 4" key="1">
    <citation type="journal article" date="2020" name="Nature">
        <title>Bacterial chemolithoautotrophy via manganese oxidation.</title>
        <authorList>
            <person name="Yu H."/>
            <person name="Leadbetter J.R."/>
        </authorList>
    </citation>
    <scope>NUCLEOTIDE SEQUENCE [LARGE SCALE GENOMIC DNA]</scope>
    <source>
        <strain evidence="3 4">Mn-1</strain>
    </source>
</reference>
<dbReference type="PROSITE" id="PS51833">
    <property type="entry name" value="HDOD"/>
    <property type="match status" value="1"/>
</dbReference>
<dbReference type="SMART" id="SM00052">
    <property type="entry name" value="EAL"/>
    <property type="match status" value="1"/>
</dbReference>
<dbReference type="Pfam" id="PF00563">
    <property type="entry name" value="EAL"/>
    <property type="match status" value="1"/>
</dbReference>
<keyword evidence="4" id="KW-1185">Reference proteome</keyword>
<sequence length="408" mass="47264">MEIFIARQPIFDRQQQVYAYELLFRSGLENIFNHTDVEHASSKVALDSFFILGIDTITGGKKAFINTSRGMLVNGYIALLPREMTVVEILETVEPDREVIAACRKLKQAGYLIALDDFIDEERYKPLVEMADILKIDFLTTKKDEQKRLIERYAPRGIRLAAEKVETRETLQEAMEMGYSYFQGFFFSKPTIISGKEIPGFKVNYLRILQEIHRPDLDYEKVEEIMKMEMSLSYKLLRYINSAFFGWRVEIRSIKHALVMLGESDFKRWASFISLSNMAKDKPNELVFQAILRGRYMEELAPMVRLSERAQDLFLMGMFSLIDAIVDRPLLDILVEMPIAEDIKAALMGEKGPLGDIYELMRSYEQGEWNRFSELAAWKKIDEEKIPPLYRKALEWASESFSAAQIVG</sequence>
<proteinExistence type="predicted"/>
<evidence type="ECO:0000259" key="1">
    <source>
        <dbReference type="PROSITE" id="PS50883"/>
    </source>
</evidence>
<evidence type="ECO:0000259" key="2">
    <source>
        <dbReference type="PROSITE" id="PS51833"/>
    </source>
</evidence>
<dbReference type="Proteomes" id="UP000534783">
    <property type="component" value="Unassembled WGS sequence"/>
</dbReference>
<dbReference type="InterPro" id="IPR035919">
    <property type="entry name" value="EAL_sf"/>
</dbReference>
<dbReference type="EMBL" id="VTOW01000001">
    <property type="protein sequence ID" value="NKE70537.1"/>
    <property type="molecule type" value="Genomic_DNA"/>
</dbReference>
<feature type="domain" description="HDOD" evidence="2">
    <location>
        <begin position="198"/>
        <end position="385"/>
    </location>
</feature>
<dbReference type="PANTHER" id="PTHR33525">
    <property type="match status" value="1"/>
</dbReference>
<dbReference type="PROSITE" id="PS50883">
    <property type="entry name" value="EAL"/>
    <property type="match status" value="1"/>
</dbReference>
<name>A0A7X6DNU0_9BACT</name>
<gene>
    <name evidence="3" type="ORF">MNODULE_07280</name>
</gene>
<organism evidence="3 4">
    <name type="scientific">Candidatus Manganitrophus noduliformans</name>
    <dbReference type="NCBI Taxonomy" id="2606439"/>
    <lineage>
        <taxon>Bacteria</taxon>
        <taxon>Pseudomonadati</taxon>
        <taxon>Nitrospirota</taxon>
        <taxon>Nitrospiria</taxon>
        <taxon>Candidatus Troglogloeales</taxon>
        <taxon>Candidatus Manganitrophaceae</taxon>
        <taxon>Candidatus Manganitrophus</taxon>
    </lineage>
</organism>
<protein>
    <submittedName>
        <fullName evidence="3">HDOD domain-containing protein</fullName>
    </submittedName>
</protein>
<comment type="caution">
    <text evidence="3">The sequence shown here is derived from an EMBL/GenBank/DDBJ whole genome shotgun (WGS) entry which is preliminary data.</text>
</comment>
<dbReference type="InterPro" id="IPR013976">
    <property type="entry name" value="HDOD"/>
</dbReference>
<feature type="domain" description="EAL" evidence="1">
    <location>
        <begin position="1"/>
        <end position="204"/>
    </location>
</feature>
<evidence type="ECO:0000313" key="4">
    <source>
        <dbReference type="Proteomes" id="UP000534783"/>
    </source>
</evidence>
<dbReference type="SUPFAM" id="SSF109604">
    <property type="entry name" value="HD-domain/PDEase-like"/>
    <property type="match status" value="1"/>
</dbReference>
<evidence type="ECO:0000313" key="3">
    <source>
        <dbReference type="EMBL" id="NKE70537.1"/>
    </source>
</evidence>
<dbReference type="Pfam" id="PF08668">
    <property type="entry name" value="HDOD"/>
    <property type="match status" value="1"/>
</dbReference>
<accession>A0A7X6DNU0</accession>
<dbReference type="Gene3D" id="3.20.20.450">
    <property type="entry name" value="EAL domain"/>
    <property type="match status" value="1"/>
</dbReference>
<dbReference type="InterPro" id="IPR014408">
    <property type="entry name" value="dGMP_Pdiesterase_EAL/HD-GYP"/>
</dbReference>
<dbReference type="SUPFAM" id="SSF141868">
    <property type="entry name" value="EAL domain-like"/>
    <property type="match status" value="1"/>
</dbReference>
<dbReference type="RefSeq" id="WP_168058778.1">
    <property type="nucleotide sequence ID" value="NZ_VTOW01000001.1"/>
</dbReference>
<dbReference type="PANTHER" id="PTHR33525:SF4">
    <property type="entry name" value="CYCLIC DI-GMP PHOSPHODIESTERASE CDGJ"/>
    <property type="match status" value="1"/>
</dbReference>
<dbReference type="InterPro" id="IPR001633">
    <property type="entry name" value="EAL_dom"/>
</dbReference>
<dbReference type="Gene3D" id="1.10.3210.10">
    <property type="entry name" value="Hypothetical protein af1432"/>
    <property type="match status" value="1"/>
</dbReference>
<dbReference type="InterPro" id="IPR052340">
    <property type="entry name" value="RNase_Y/CdgJ"/>
</dbReference>